<organism evidence="3 8">
    <name type="scientific">Vibrio cholerae</name>
    <dbReference type="NCBI Taxonomy" id="666"/>
    <lineage>
        <taxon>Bacteria</taxon>
        <taxon>Pseudomonadati</taxon>
        <taxon>Pseudomonadota</taxon>
        <taxon>Gammaproteobacteria</taxon>
        <taxon>Vibrionales</taxon>
        <taxon>Vibrionaceae</taxon>
        <taxon>Vibrio</taxon>
    </lineage>
</organism>
<evidence type="ECO:0000313" key="14">
    <source>
        <dbReference type="Proteomes" id="UP000471242"/>
    </source>
</evidence>
<sequence length="32" mass="3434">MVNKMLSAFELFGLESKSELYCIPKLGGIAGS</sequence>
<evidence type="ECO:0000313" key="3">
    <source>
        <dbReference type="EMBL" id="RGP88543.1"/>
    </source>
</evidence>
<reference evidence="3 8" key="1">
    <citation type="journal article" date="2017" name="Emerg. Infect. Dis.">
        <title>Carbapenemase VCC-1-Producing Vibrio cholerae in Coastal Waters of Germany.</title>
        <authorList>
            <person name="Hammerl J.A."/>
            <person name="Jackel C."/>
            <person name="Bortolaia V."/>
            <person name="Schwartz K."/>
            <person name="Bier N."/>
            <person name="Hendriksen R.S."/>
            <person name="Guerra B."/>
            <person name="Strauch E."/>
        </authorList>
    </citation>
    <scope>NUCLEOTIDE SEQUENCE [LARGE SCALE GENOMIC DNA]</scope>
    <source>
        <strain evidence="3 8">VN-2825</strain>
    </source>
</reference>
<evidence type="ECO:0000313" key="12">
    <source>
        <dbReference type="Proteomes" id="UP000323583"/>
    </source>
</evidence>
<evidence type="ECO:0000313" key="13">
    <source>
        <dbReference type="Proteomes" id="UP000323819"/>
    </source>
</evidence>
<protein>
    <submittedName>
        <fullName evidence="3">Uncharacterized protein</fullName>
    </submittedName>
</protein>
<dbReference type="Proteomes" id="UP000319979">
    <property type="component" value="Unassembled WGS sequence"/>
</dbReference>
<evidence type="ECO:0000313" key="11">
    <source>
        <dbReference type="Proteomes" id="UP000323225"/>
    </source>
</evidence>
<dbReference type="EMBL" id="QZRB01000026">
    <property type="protein sequence ID" value="MVD24992.1"/>
    <property type="molecule type" value="Genomic_DNA"/>
</dbReference>
<reference evidence="5 10" key="5">
    <citation type="submission" date="2019-07" db="EMBL/GenBank/DDBJ databases">
        <title>Phenotypic and genotypic antimicrobial resistance traits of Vibrio cholerae non-O1/non-O139 isolated from a large Austrian lake frequently associated with cases of infection.</title>
        <authorList>
            <person name="Lepuschitz S."/>
            <person name="Baron S."/>
            <person name="Larvor E."/>
            <person name="Granier S."/>
            <person name="Pretzer C."/>
            <person name="Mach R.L."/>
            <person name="Farnleitner A.H."/>
            <person name="Ruppitsch W."/>
            <person name="Pleininger S."/>
            <person name="Indra A."/>
            <person name="Kirschner A.K.T."/>
        </authorList>
    </citation>
    <scope>NUCLEOTIDE SEQUENCE [LARGE SCALE GENOMIC DNA]</scope>
    <source>
        <strain evidence="5 10">A12JL36W90</strain>
    </source>
</reference>
<evidence type="ECO:0000313" key="8">
    <source>
        <dbReference type="Proteomes" id="UP000266701"/>
    </source>
</evidence>
<evidence type="ECO:0000313" key="6">
    <source>
        <dbReference type="EMBL" id="TXX67058.1"/>
    </source>
</evidence>
<evidence type="ECO:0000313" key="1">
    <source>
        <dbReference type="EMBL" id="KAA1253542.1"/>
    </source>
</evidence>
<dbReference type="Proteomes" id="UP000323819">
    <property type="component" value="Unassembled WGS sequence"/>
</dbReference>
<dbReference type="EMBL" id="MCBA01000111">
    <property type="protein sequence ID" value="RGP88543.1"/>
    <property type="molecule type" value="Genomic_DNA"/>
</dbReference>
<reference evidence="4 9" key="3">
    <citation type="submission" date="2019-02" db="EMBL/GenBank/DDBJ databases">
        <title>Genomic plasticity associated with the antimicrobial resistance in Vibrio cholerae.</title>
        <authorList>
            <person name="Verma J."/>
            <person name="Bag S."/>
            <person name="Saha B."/>
            <person name="Kumar P."/>
            <person name="Ghosh T.S."/>
            <person name="Dayal M."/>
            <person name="Senapati T."/>
            <person name="Mehra S."/>
            <person name="Dey P."/>
            <person name="Desigamani A."/>
            <person name="Kumar D."/>
            <person name="Rana P."/>
            <person name="Kumar B."/>
            <person name="Maiti T.K."/>
            <person name="Sharma N.C."/>
            <person name="Bhadra R.K."/>
            <person name="Mutreja A."/>
            <person name="Nair G.B."/>
            <person name="Ramamurthy T."/>
            <person name="Das B."/>
        </authorList>
    </citation>
    <scope>NUCLEOTIDE SEQUENCE [LARGE SCALE GENOMIC DNA]</scope>
    <source>
        <strain evidence="4 9">IDH06781</strain>
    </source>
</reference>
<dbReference type="EMBL" id="VUAA01000020">
    <property type="protein sequence ID" value="KAA1253542.1"/>
    <property type="molecule type" value="Genomic_DNA"/>
</dbReference>
<dbReference type="Proteomes" id="UP000294145">
    <property type="component" value="Unassembled WGS sequence"/>
</dbReference>
<dbReference type="EMBL" id="VIOS01000006">
    <property type="protein sequence ID" value="TQP17738.1"/>
    <property type="molecule type" value="Genomic_DNA"/>
</dbReference>
<dbReference type="AlphaFoldDB" id="A0A2A1YNL1"/>
<dbReference type="Proteomes" id="UP000323225">
    <property type="component" value="Unassembled WGS sequence"/>
</dbReference>
<dbReference type="EMBL" id="VSIJ01000007">
    <property type="protein sequence ID" value="TXX67058.1"/>
    <property type="molecule type" value="Genomic_DNA"/>
</dbReference>
<accession>A0A2A1YNL1</accession>
<reference evidence="1 11" key="6">
    <citation type="submission" date="2019-09" db="EMBL/GenBank/DDBJ databases">
        <authorList>
            <person name="Kritzky A."/>
            <person name="Schelkanova E.Y."/>
            <person name="Alkhova Z.V."/>
            <person name="Smirnova N.I."/>
        </authorList>
    </citation>
    <scope>NUCLEOTIDE SEQUENCE [LARGE SCALE GENOMIC DNA]</scope>
    <source>
        <strain evidence="1 11">M1526</strain>
    </source>
</reference>
<dbReference type="Proteomes" id="UP000323583">
    <property type="component" value="Unassembled WGS sequence"/>
</dbReference>
<evidence type="ECO:0000313" key="10">
    <source>
        <dbReference type="Proteomes" id="UP000319979"/>
    </source>
</evidence>
<comment type="caution">
    <text evidence="3">The sequence shown here is derived from an EMBL/GenBank/DDBJ whole genome shotgun (WGS) entry which is preliminary data.</text>
</comment>
<reference evidence="2 14" key="2">
    <citation type="submission" date="2018-09" db="EMBL/GenBank/DDBJ databases">
        <title>Genomic epidemiology reveals two lineages of Vibrio cholerae that can cause global cholera epidemics despite absence of cholera toxin gene.</title>
        <authorList>
            <person name="Wang H."/>
            <person name="Zen W."/>
            <person name="Yu H."/>
            <person name="Zhang W."/>
            <person name="Pan J."/>
            <person name="Yang C."/>
            <person name="Cui Y."/>
        </authorList>
    </citation>
    <scope>NUCLEOTIDE SEQUENCE [LARGE SCALE GENOMIC DNA]</scope>
    <source>
        <strain evidence="2 14">00-1_S85</strain>
    </source>
</reference>
<proteinExistence type="predicted"/>
<evidence type="ECO:0000313" key="2">
    <source>
        <dbReference type="EMBL" id="MVD24992.1"/>
    </source>
</evidence>
<dbReference type="Proteomes" id="UP000266701">
    <property type="component" value="Unassembled WGS sequence"/>
</dbReference>
<gene>
    <name evidence="3" type="ORF">BC353_11210</name>
    <name evidence="2" type="ORF">D6U24_16725</name>
    <name evidence="4" type="ORF">EYB64_11365</name>
    <name evidence="1" type="ORF">F0M16_16900</name>
    <name evidence="5" type="ORF">FLM02_01840</name>
    <name evidence="7" type="ORF">FXE67_01000</name>
    <name evidence="6" type="ORF">FXF03_02890</name>
</gene>
<dbReference type="EMBL" id="VSGZ01000005">
    <property type="protein sequence ID" value="TXY94383.1"/>
    <property type="molecule type" value="Genomic_DNA"/>
</dbReference>
<dbReference type="EMBL" id="SISP01000018">
    <property type="protein sequence ID" value="TBM41696.1"/>
    <property type="molecule type" value="Genomic_DNA"/>
</dbReference>
<evidence type="ECO:0000313" key="7">
    <source>
        <dbReference type="EMBL" id="TXY94383.1"/>
    </source>
</evidence>
<name>A0A2A1YNL1_VIBCL</name>
<reference evidence="12 13" key="4">
    <citation type="submission" date="2019-06" db="EMBL/GenBank/DDBJ databases">
        <title>Vibrio cholerae phylogeny based on whole-genome sequencing reveals genetic diversity and population strucutre.</title>
        <authorList>
            <person name="Zhiqiu Y."/>
            <person name="Bin L."/>
            <person name="Lingyan J."/>
        </authorList>
    </citation>
    <scope>NUCLEOTIDE SEQUENCE [LARGE SCALE GENOMIC DNA]</scope>
    <source>
        <strain evidence="7 12">N2768</strain>
        <strain evidence="6 13">N2814</strain>
    </source>
</reference>
<evidence type="ECO:0000313" key="5">
    <source>
        <dbReference type="EMBL" id="TQP17738.1"/>
    </source>
</evidence>
<evidence type="ECO:0000313" key="9">
    <source>
        <dbReference type="Proteomes" id="UP000294145"/>
    </source>
</evidence>
<evidence type="ECO:0000313" key="4">
    <source>
        <dbReference type="EMBL" id="TBM41696.1"/>
    </source>
</evidence>
<dbReference type="Proteomes" id="UP000471242">
    <property type="component" value="Unassembled WGS sequence"/>
</dbReference>